<name>A0A8H6XEI1_9AGAR</name>
<keyword evidence="3" id="KW-0645">Protease</keyword>
<comment type="caution">
    <text evidence="5">The sequence shown here is derived from an EMBL/GenBank/DDBJ whole genome shotgun (WGS) entry which is preliminary data.</text>
</comment>
<evidence type="ECO:0000313" key="6">
    <source>
        <dbReference type="Proteomes" id="UP000620124"/>
    </source>
</evidence>
<dbReference type="AlphaFoldDB" id="A0A8H6XEI1"/>
<sequence length="633" mass="70844">MQTGVQSECRVFALIIGIDQYQVYGHLNGCVNDANAFKNFLTGTLHVPKEHIEFITNESATRFNIISAFKKHLIENSAIRAYGDNEGEDTIIIFYAGHGSRVKAPDNSHSPDDYTVHNLLQQLAAAKGNNLTFICDACHSGGIGRKPELVPRFTETTVPIPFDLDSDLIGTRAAHASLPKGFRFPFMESHILLAACRQDQIAYEHNINGVCRGRFSQSLIGALQSISLEKNTYISLMNLVEKWVEQDPQVEGKHKSRFLFNRTYPSTSTKALPVTLTKSGSFEILMGSIEGVVYGTEFLVNDASNNTVAFLSAELVDLNRSVLVAKNRKEALSTFSSAWKATVSDWNNADMIMKVFLASDLDPTVIDALFPTRNLDISLMESLPAPRRFVPTNLKADGDVELQKLSDERFAIDGLRGIIRELDVPGTEFSLKPDEYSRLPIIMDGIAHFNYFLHKHHAGDSIHSVTLEMNALMADRRPSSDIFVDKIAHMQYDQNSRARYGFTLCNKSCHDFFPYLFYFDPTEYTIEAWYAPVAPTVKPPLARSPDGIQATRLPIGYGTGGYAFEFDLPAGTTVDTGFLKVFISTEYLDIGWIQQKSPFHPDFLASGRKWKRETLEKGQVWDAFTAAIIMRQK</sequence>
<dbReference type="Proteomes" id="UP000620124">
    <property type="component" value="Unassembled WGS sequence"/>
</dbReference>
<dbReference type="Gene3D" id="3.40.50.1460">
    <property type="match status" value="1"/>
</dbReference>
<accession>A0A8H6XEI1</accession>
<gene>
    <name evidence="5" type="ORF">MVEN_01983100</name>
</gene>
<reference evidence="5" key="1">
    <citation type="submission" date="2020-05" db="EMBL/GenBank/DDBJ databases">
        <title>Mycena genomes resolve the evolution of fungal bioluminescence.</title>
        <authorList>
            <person name="Tsai I.J."/>
        </authorList>
    </citation>
    <scope>NUCLEOTIDE SEQUENCE</scope>
    <source>
        <strain evidence="5">CCC161011</strain>
    </source>
</reference>
<evidence type="ECO:0000313" key="5">
    <source>
        <dbReference type="EMBL" id="KAF7339067.1"/>
    </source>
</evidence>
<dbReference type="SUPFAM" id="SSF52129">
    <property type="entry name" value="Caspase-like"/>
    <property type="match status" value="1"/>
</dbReference>
<dbReference type="Pfam" id="PF00656">
    <property type="entry name" value="Peptidase_C14"/>
    <property type="match status" value="1"/>
</dbReference>
<dbReference type="InterPro" id="IPR029030">
    <property type="entry name" value="Caspase-like_dom_sf"/>
</dbReference>
<organism evidence="5 6">
    <name type="scientific">Mycena venus</name>
    <dbReference type="NCBI Taxonomy" id="2733690"/>
    <lineage>
        <taxon>Eukaryota</taxon>
        <taxon>Fungi</taxon>
        <taxon>Dikarya</taxon>
        <taxon>Basidiomycota</taxon>
        <taxon>Agaricomycotina</taxon>
        <taxon>Agaricomycetes</taxon>
        <taxon>Agaricomycetidae</taxon>
        <taxon>Agaricales</taxon>
        <taxon>Marasmiineae</taxon>
        <taxon>Mycenaceae</taxon>
        <taxon>Mycena</taxon>
    </lineage>
</organism>
<dbReference type="InterPro" id="IPR050452">
    <property type="entry name" value="Metacaspase"/>
</dbReference>
<dbReference type="GO" id="GO:0006508">
    <property type="term" value="P:proteolysis"/>
    <property type="evidence" value="ECO:0007669"/>
    <property type="project" value="InterPro"/>
</dbReference>
<protein>
    <recommendedName>
        <fullName evidence="4">Peptidase C14 caspase domain-containing protein</fullName>
    </recommendedName>
</protein>
<evidence type="ECO:0000256" key="2">
    <source>
        <dbReference type="ARBA" id="ARBA00022703"/>
    </source>
</evidence>
<dbReference type="OrthoDB" id="3223806at2759"/>
<evidence type="ECO:0000256" key="1">
    <source>
        <dbReference type="ARBA" id="ARBA00009005"/>
    </source>
</evidence>
<dbReference type="InterPro" id="IPR011600">
    <property type="entry name" value="Pept_C14_caspase"/>
</dbReference>
<dbReference type="PANTHER" id="PTHR48104:SF30">
    <property type="entry name" value="METACASPASE-1"/>
    <property type="match status" value="1"/>
</dbReference>
<proteinExistence type="inferred from homology"/>
<dbReference type="EMBL" id="JACAZI010000020">
    <property type="protein sequence ID" value="KAF7339067.1"/>
    <property type="molecule type" value="Genomic_DNA"/>
</dbReference>
<keyword evidence="6" id="KW-1185">Reference proteome</keyword>
<dbReference type="GO" id="GO:0004197">
    <property type="term" value="F:cysteine-type endopeptidase activity"/>
    <property type="evidence" value="ECO:0007669"/>
    <property type="project" value="InterPro"/>
</dbReference>
<evidence type="ECO:0000259" key="4">
    <source>
        <dbReference type="Pfam" id="PF00656"/>
    </source>
</evidence>
<dbReference type="GO" id="GO:0005737">
    <property type="term" value="C:cytoplasm"/>
    <property type="evidence" value="ECO:0007669"/>
    <property type="project" value="TreeGrafter"/>
</dbReference>
<comment type="similarity">
    <text evidence="1">Belongs to the peptidase C14B family.</text>
</comment>
<feature type="domain" description="Peptidase C14 caspase" evidence="4">
    <location>
        <begin position="11"/>
        <end position="249"/>
    </location>
</feature>
<keyword evidence="2" id="KW-0053">Apoptosis</keyword>
<evidence type="ECO:0000256" key="3">
    <source>
        <dbReference type="ARBA" id="ARBA00022807"/>
    </source>
</evidence>
<dbReference type="PANTHER" id="PTHR48104">
    <property type="entry name" value="METACASPASE-4"/>
    <property type="match status" value="1"/>
</dbReference>
<dbReference type="GO" id="GO:0006915">
    <property type="term" value="P:apoptotic process"/>
    <property type="evidence" value="ECO:0007669"/>
    <property type="project" value="UniProtKB-KW"/>
</dbReference>
<keyword evidence="3" id="KW-0788">Thiol protease</keyword>
<keyword evidence="3" id="KW-0378">Hydrolase</keyword>